<dbReference type="GO" id="GO:0000166">
    <property type="term" value="F:nucleotide binding"/>
    <property type="evidence" value="ECO:0007669"/>
    <property type="project" value="UniProtKB-KW"/>
</dbReference>
<accession>A0A517YGS1</accession>
<keyword evidence="3" id="KW-0819">tRNA processing</keyword>
<keyword evidence="4 11" id="KW-0548">Nucleotidyltransferase</keyword>
<dbReference type="InterPro" id="IPR050264">
    <property type="entry name" value="Bact_CCA-adding_enz_type3_sf"/>
</dbReference>
<comment type="similarity">
    <text evidence="8">Belongs to the tRNA nucleotidyltransferase/poly(A) polymerase family.</text>
</comment>
<dbReference type="Gene3D" id="1.10.3090.10">
    <property type="entry name" value="cca-adding enzyme, domain 2"/>
    <property type="match status" value="1"/>
</dbReference>
<dbReference type="InterPro" id="IPR002646">
    <property type="entry name" value="PolA_pol_head_dom"/>
</dbReference>
<keyword evidence="8" id="KW-0694">RNA-binding</keyword>
<evidence type="ECO:0000313" key="12">
    <source>
        <dbReference type="Proteomes" id="UP000315017"/>
    </source>
</evidence>
<evidence type="ECO:0000256" key="5">
    <source>
        <dbReference type="ARBA" id="ARBA00022723"/>
    </source>
</evidence>
<dbReference type="Proteomes" id="UP000315017">
    <property type="component" value="Chromosome"/>
</dbReference>
<evidence type="ECO:0000256" key="1">
    <source>
        <dbReference type="ARBA" id="ARBA00001946"/>
    </source>
</evidence>
<dbReference type="SUPFAM" id="SSF81891">
    <property type="entry name" value="Poly A polymerase C-terminal region-like"/>
    <property type="match status" value="1"/>
</dbReference>
<dbReference type="KEGG" id="aagg:ETAA8_45000"/>
<evidence type="ECO:0000259" key="9">
    <source>
        <dbReference type="Pfam" id="PF01743"/>
    </source>
</evidence>
<evidence type="ECO:0000256" key="7">
    <source>
        <dbReference type="ARBA" id="ARBA00022842"/>
    </source>
</evidence>
<evidence type="ECO:0000256" key="4">
    <source>
        <dbReference type="ARBA" id="ARBA00022695"/>
    </source>
</evidence>
<protein>
    <submittedName>
        <fullName evidence="11">tRNA nucleotidyltransferase/poly(A) polymerase</fullName>
        <ecNumber evidence="11">2.7.7.19</ecNumber>
    </submittedName>
</protein>
<dbReference type="SUPFAM" id="SSF81301">
    <property type="entry name" value="Nucleotidyltransferase"/>
    <property type="match status" value="1"/>
</dbReference>
<dbReference type="GO" id="GO:1990817">
    <property type="term" value="F:poly(A) RNA polymerase activity"/>
    <property type="evidence" value="ECO:0007669"/>
    <property type="project" value="UniProtKB-EC"/>
</dbReference>
<keyword evidence="5" id="KW-0479">Metal-binding</keyword>
<dbReference type="GO" id="GO:0008033">
    <property type="term" value="P:tRNA processing"/>
    <property type="evidence" value="ECO:0007669"/>
    <property type="project" value="UniProtKB-KW"/>
</dbReference>
<dbReference type="Pfam" id="PF12627">
    <property type="entry name" value="PolyA_pol_RNAbd"/>
    <property type="match status" value="1"/>
</dbReference>
<dbReference type="RefSeq" id="WP_145093123.1">
    <property type="nucleotide sequence ID" value="NZ_CP036274.1"/>
</dbReference>
<dbReference type="OrthoDB" id="9805698at2"/>
<feature type="domain" description="Poly A polymerase head" evidence="9">
    <location>
        <begin position="31"/>
        <end position="152"/>
    </location>
</feature>
<sequence length="423" mass="46656">MSSTYDPAAARAFAVDVVRKLRDAGYQALWAGGCVRDQLMGRQPKDYDVATSARPEQVREVFGQRKTLAIGASFGVITVIGPRDVGQLDVATFRRDAGYSDGRHPDSVTFSDPHEDAQRRDFTINGLFFDPLAEQVIDYVGGQDDLQAGIIRAIGQPLQRIAEDKLRMLRAVRFAATFAFVIEAETMAAIRSQASELVIVSAERIAAELRRMLTLERRRIAVELLAESELLEVFLPEARGIHTLAWSQTLEIIARIKAPTFPQAFAVLLRPLASSPAELATLCETVCRRLKLSTDEISLIQRLLREEPMIRGASKLTWPQLQRLLVTPGSDAVLAFTEAVSQVIDGEADEVVACRRMLELPAKLLNPVPLITGEDLKRLGMKPGAHFRTILDRVRDAQLDSLINTPPEALALATKLAAEIKEA</sequence>
<dbReference type="AlphaFoldDB" id="A0A517YGS1"/>
<keyword evidence="6" id="KW-0547">Nucleotide-binding</keyword>
<dbReference type="EMBL" id="CP036274">
    <property type="protein sequence ID" value="QDU29391.1"/>
    <property type="molecule type" value="Genomic_DNA"/>
</dbReference>
<comment type="cofactor">
    <cofactor evidence="1">
        <name>Mg(2+)</name>
        <dbReference type="ChEBI" id="CHEBI:18420"/>
    </cofactor>
</comment>
<organism evidence="11 12">
    <name type="scientific">Anatilimnocola aggregata</name>
    <dbReference type="NCBI Taxonomy" id="2528021"/>
    <lineage>
        <taxon>Bacteria</taxon>
        <taxon>Pseudomonadati</taxon>
        <taxon>Planctomycetota</taxon>
        <taxon>Planctomycetia</taxon>
        <taxon>Pirellulales</taxon>
        <taxon>Pirellulaceae</taxon>
        <taxon>Anatilimnocola</taxon>
    </lineage>
</organism>
<dbReference type="Gene3D" id="3.30.460.10">
    <property type="entry name" value="Beta Polymerase, domain 2"/>
    <property type="match status" value="1"/>
</dbReference>
<evidence type="ECO:0000256" key="2">
    <source>
        <dbReference type="ARBA" id="ARBA00022679"/>
    </source>
</evidence>
<proteinExistence type="inferred from homology"/>
<keyword evidence="2 8" id="KW-0808">Transferase</keyword>
<dbReference type="InterPro" id="IPR032828">
    <property type="entry name" value="PolyA_RNA-bd"/>
</dbReference>
<dbReference type="InterPro" id="IPR043519">
    <property type="entry name" value="NT_sf"/>
</dbReference>
<evidence type="ECO:0000313" key="11">
    <source>
        <dbReference type="EMBL" id="QDU29391.1"/>
    </source>
</evidence>
<reference evidence="11 12" key="1">
    <citation type="submission" date="2019-02" db="EMBL/GenBank/DDBJ databases">
        <title>Deep-cultivation of Planctomycetes and their phenomic and genomic characterization uncovers novel biology.</title>
        <authorList>
            <person name="Wiegand S."/>
            <person name="Jogler M."/>
            <person name="Boedeker C."/>
            <person name="Pinto D."/>
            <person name="Vollmers J."/>
            <person name="Rivas-Marin E."/>
            <person name="Kohn T."/>
            <person name="Peeters S.H."/>
            <person name="Heuer A."/>
            <person name="Rast P."/>
            <person name="Oberbeckmann S."/>
            <person name="Bunk B."/>
            <person name="Jeske O."/>
            <person name="Meyerdierks A."/>
            <person name="Storesund J.E."/>
            <person name="Kallscheuer N."/>
            <person name="Luecker S."/>
            <person name="Lage O.M."/>
            <person name="Pohl T."/>
            <person name="Merkel B.J."/>
            <person name="Hornburger P."/>
            <person name="Mueller R.-W."/>
            <person name="Bruemmer F."/>
            <person name="Labrenz M."/>
            <person name="Spormann A.M."/>
            <person name="Op den Camp H."/>
            <person name="Overmann J."/>
            <person name="Amann R."/>
            <person name="Jetten M.S.M."/>
            <person name="Mascher T."/>
            <person name="Medema M.H."/>
            <person name="Devos D.P."/>
            <person name="Kaster A.-K."/>
            <person name="Ovreas L."/>
            <person name="Rohde M."/>
            <person name="Galperin M.Y."/>
            <person name="Jogler C."/>
        </authorList>
    </citation>
    <scope>NUCLEOTIDE SEQUENCE [LARGE SCALE GENOMIC DNA]</scope>
    <source>
        <strain evidence="11 12">ETA_A8</strain>
    </source>
</reference>
<dbReference type="GO" id="GO:0000049">
    <property type="term" value="F:tRNA binding"/>
    <property type="evidence" value="ECO:0007669"/>
    <property type="project" value="TreeGrafter"/>
</dbReference>
<evidence type="ECO:0000256" key="3">
    <source>
        <dbReference type="ARBA" id="ARBA00022694"/>
    </source>
</evidence>
<evidence type="ECO:0000259" key="10">
    <source>
        <dbReference type="Pfam" id="PF12627"/>
    </source>
</evidence>
<dbReference type="GO" id="GO:0046872">
    <property type="term" value="F:metal ion binding"/>
    <property type="evidence" value="ECO:0007669"/>
    <property type="project" value="UniProtKB-KW"/>
</dbReference>
<feature type="domain" description="tRNA nucleotidyltransferase/poly(A) polymerase RNA and SrmB- binding" evidence="10">
    <location>
        <begin position="180"/>
        <end position="238"/>
    </location>
</feature>
<evidence type="ECO:0000256" key="8">
    <source>
        <dbReference type="RuleBase" id="RU003953"/>
    </source>
</evidence>
<evidence type="ECO:0000256" key="6">
    <source>
        <dbReference type="ARBA" id="ARBA00022741"/>
    </source>
</evidence>
<dbReference type="PANTHER" id="PTHR46173">
    <property type="entry name" value="CCA TRNA NUCLEOTIDYLTRANSFERASE 1, MITOCHONDRIAL"/>
    <property type="match status" value="1"/>
</dbReference>
<dbReference type="Pfam" id="PF01743">
    <property type="entry name" value="PolyA_pol"/>
    <property type="match status" value="1"/>
</dbReference>
<keyword evidence="7" id="KW-0460">Magnesium</keyword>
<gene>
    <name evidence="11" type="ORF">ETAA8_45000</name>
</gene>
<dbReference type="CDD" id="cd05398">
    <property type="entry name" value="NT_ClassII-CCAase"/>
    <property type="match status" value="1"/>
</dbReference>
<name>A0A517YGS1_9BACT</name>
<keyword evidence="12" id="KW-1185">Reference proteome</keyword>
<dbReference type="EC" id="2.7.7.19" evidence="11"/>
<dbReference type="PANTHER" id="PTHR46173:SF1">
    <property type="entry name" value="CCA TRNA NUCLEOTIDYLTRANSFERASE 1, MITOCHONDRIAL"/>
    <property type="match status" value="1"/>
</dbReference>